<comment type="caution">
    <text evidence="2">The sequence shown here is derived from an EMBL/GenBank/DDBJ whole genome shotgun (WGS) entry which is preliminary data.</text>
</comment>
<sequence length="92" mass="10380">MEMYEQSNHSGPREAGSSGGGASKTYAHGPDSRPSTKNPRTARPWHGGREELRRKKRIAKYKLYAVEGKVKDSFRKGLSWMKRSCSKIVHGF</sequence>
<evidence type="ECO:0000313" key="2">
    <source>
        <dbReference type="EMBL" id="KAL0412956.1"/>
    </source>
</evidence>
<reference evidence="2" key="2">
    <citation type="journal article" date="2024" name="Plant">
        <title>Genomic evolution and insights into agronomic trait innovations of Sesamum species.</title>
        <authorList>
            <person name="Miao H."/>
            <person name="Wang L."/>
            <person name="Qu L."/>
            <person name="Liu H."/>
            <person name="Sun Y."/>
            <person name="Le M."/>
            <person name="Wang Q."/>
            <person name="Wei S."/>
            <person name="Zheng Y."/>
            <person name="Lin W."/>
            <person name="Duan Y."/>
            <person name="Cao H."/>
            <person name="Xiong S."/>
            <person name="Wang X."/>
            <person name="Wei L."/>
            <person name="Li C."/>
            <person name="Ma Q."/>
            <person name="Ju M."/>
            <person name="Zhao R."/>
            <person name="Li G."/>
            <person name="Mu C."/>
            <person name="Tian Q."/>
            <person name="Mei H."/>
            <person name="Zhang T."/>
            <person name="Gao T."/>
            <person name="Zhang H."/>
        </authorList>
    </citation>
    <scope>NUCLEOTIDE SEQUENCE</scope>
    <source>
        <strain evidence="2">G02</strain>
    </source>
</reference>
<gene>
    <name evidence="2" type="ORF">Sradi_1497300</name>
</gene>
<accession>A0AAW2U6E7</accession>
<dbReference type="PANTHER" id="PTHR33193">
    <property type="entry name" value="DOMAIN PROTEIN, PUTATIVE (DUF3511)-RELATED"/>
    <property type="match status" value="1"/>
</dbReference>
<protein>
    <recommendedName>
        <fullName evidence="3">DUF3511 domain protein</fullName>
    </recommendedName>
</protein>
<feature type="compositionally biased region" description="Polar residues" evidence="1">
    <location>
        <begin position="1"/>
        <end position="10"/>
    </location>
</feature>
<dbReference type="Pfam" id="PF12023">
    <property type="entry name" value="DUF3511"/>
    <property type="match status" value="1"/>
</dbReference>
<reference evidence="2" key="1">
    <citation type="submission" date="2020-06" db="EMBL/GenBank/DDBJ databases">
        <authorList>
            <person name="Li T."/>
            <person name="Hu X."/>
            <person name="Zhang T."/>
            <person name="Song X."/>
            <person name="Zhang H."/>
            <person name="Dai N."/>
            <person name="Sheng W."/>
            <person name="Hou X."/>
            <person name="Wei L."/>
        </authorList>
    </citation>
    <scope>NUCLEOTIDE SEQUENCE</scope>
    <source>
        <strain evidence="2">G02</strain>
        <tissue evidence="2">Leaf</tissue>
    </source>
</reference>
<organism evidence="2">
    <name type="scientific">Sesamum radiatum</name>
    <name type="common">Black benniseed</name>
    <dbReference type="NCBI Taxonomy" id="300843"/>
    <lineage>
        <taxon>Eukaryota</taxon>
        <taxon>Viridiplantae</taxon>
        <taxon>Streptophyta</taxon>
        <taxon>Embryophyta</taxon>
        <taxon>Tracheophyta</taxon>
        <taxon>Spermatophyta</taxon>
        <taxon>Magnoliopsida</taxon>
        <taxon>eudicotyledons</taxon>
        <taxon>Gunneridae</taxon>
        <taxon>Pentapetalae</taxon>
        <taxon>asterids</taxon>
        <taxon>lamiids</taxon>
        <taxon>Lamiales</taxon>
        <taxon>Pedaliaceae</taxon>
        <taxon>Sesamum</taxon>
    </lineage>
</organism>
<dbReference type="EMBL" id="JACGWJ010000006">
    <property type="protein sequence ID" value="KAL0412956.1"/>
    <property type="molecule type" value="Genomic_DNA"/>
</dbReference>
<name>A0AAW2U6E7_SESRA</name>
<proteinExistence type="predicted"/>
<dbReference type="PANTHER" id="PTHR33193:SF13">
    <property type="entry name" value="EXPRESSED PROTEIN"/>
    <property type="match status" value="1"/>
</dbReference>
<evidence type="ECO:0000256" key="1">
    <source>
        <dbReference type="SAM" id="MobiDB-lite"/>
    </source>
</evidence>
<dbReference type="AlphaFoldDB" id="A0AAW2U6E7"/>
<feature type="region of interest" description="Disordered" evidence="1">
    <location>
        <begin position="1"/>
        <end position="53"/>
    </location>
</feature>
<evidence type="ECO:0008006" key="3">
    <source>
        <dbReference type="Google" id="ProtNLM"/>
    </source>
</evidence>
<dbReference type="InterPro" id="IPR021899">
    <property type="entry name" value="DUF3511"/>
</dbReference>